<feature type="domain" description="HTH araC/xylS-type" evidence="8">
    <location>
        <begin position="1278"/>
        <end position="1377"/>
    </location>
</feature>
<keyword evidence="3 6" id="KW-0597">Phosphoprotein</keyword>
<dbReference type="SUPFAM" id="SSF46689">
    <property type="entry name" value="Homeodomain-like"/>
    <property type="match status" value="1"/>
</dbReference>
<dbReference type="Gene3D" id="1.10.287.130">
    <property type="match status" value="1"/>
</dbReference>
<feature type="domain" description="Response regulatory" evidence="10">
    <location>
        <begin position="1131"/>
        <end position="1246"/>
    </location>
</feature>
<proteinExistence type="predicted"/>
<dbReference type="Gene3D" id="1.10.10.60">
    <property type="entry name" value="Homeodomain-like"/>
    <property type="match status" value="1"/>
</dbReference>
<dbReference type="EMBL" id="JBHTKA010000007">
    <property type="protein sequence ID" value="MFD1001440.1"/>
    <property type="molecule type" value="Genomic_DNA"/>
</dbReference>
<dbReference type="Gene3D" id="3.40.50.2300">
    <property type="match status" value="1"/>
</dbReference>
<dbReference type="Pfam" id="PF00512">
    <property type="entry name" value="HisKA"/>
    <property type="match status" value="1"/>
</dbReference>
<dbReference type="InterPro" id="IPR036097">
    <property type="entry name" value="HisK_dim/P_sf"/>
</dbReference>
<dbReference type="Gene3D" id="2.60.40.10">
    <property type="entry name" value="Immunoglobulins"/>
    <property type="match status" value="1"/>
</dbReference>
<evidence type="ECO:0000256" key="6">
    <source>
        <dbReference type="PROSITE-ProRule" id="PRU00169"/>
    </source>
</evidence>
<dbReference type="SMART" id="SM00388">
    <property type="entry name" value="HisKA"/>
    <property type="match status" value="1"/>
</dbReference>
<dbReference type="InterPro" id="IPR004358">
    <property type="entry name" value="Sig_transdc_His_kin-like_C"/>
</dbReference>
<dbReference type="InterPro" id="IPR036890">
    <property type="entry name" value="HATPase_C_sf"/>
</dbReference>
<dbReference type="SUPFAM" id="SSF47384">
    <property type="entry name" value="Homodimeric domain of signal transducing histidine kinase"/>
    <property type="match status" value="1"/>
</dbReference>
<evidence type="ECO:0000313" key="12">
    <source>
        <dbReference type="Proteomes" id="UP001597112"/>
    </source>
</evidence>
<dbReference type="InterPro" id="IPR009057">
    <property type="entry name" value="Homeodomain-like_sf"/>
</dbReference>
<dbReference type="SMART" id="SM00387">
    <property type="entry name" value="HATPase_c"/>
    <property type="match status" value="1"/>
</dbReference>
<dbReference type="EC" id="2.7.13.3" evidence="2"/>
<dbReference type="InterPro" id="IPR011123">
    <property type="entry name" value="Y_Y_Y"/>
</dbReference>
<dbReference type="Proteomes" id="UP001597112">
    <property type="component" value="Unassembled WGS sequence"/>
</dbReference>
<keyword evidence="12" id="KW-1185">Reference proteome</keyword>
<dbReference type="InterPro" id="IPR011006">
    <property type="entry name" value="CheY-like_superfamily"/>
</dbReference>
<comment type="caution">
    <text evidence="11">The sequence shown here is derived from an EMBL/GenBank/DDBJ whole genome shotgun (WGS) entry which is preliminary data.</text>
</comment>
<dbReference type="Gene3D" id="3.30.565.10">
    <property type="entry name" value="Histidine kinase-like ATPase, C-terminal domain"/>
    <property type="match status" value="1"/>
</dbReference>
<keyword evidence="5" id="KW-0804">Transcription</keyword>
<evidence type="ECO:0000256" key="7">
    <source>
        <dbReference type="SAM" id="Phobius"/>
    </source>
</evidence>
<evidence type="ECO:0000259" key="8">
    <source>
        <dbReference type="PROSITE" id="PS01124"/>
    </source>
</evidence>
<dbReference type="Pfam" id="PF02518">
    <property type="entry name" value="HATPase_c"/>
    <property type="match status" value="1"/>
</dbReference>
<feature type="transmembrane region" description="Helical" evidence="7">
    <location>
        <begin position="806"/>
        <end position="824"/>
    </location>
</feature>
<dbReference type="Pfam" id="PF07494">
    <property type="entry name" value="Reg_prop"/>
    <property type="match status" value="10"/>
</dbReference>
<reference evidence="12" key="1">
    <citation type="journal article" date="2019" name="Int. J. Syst. Evol. Microbiol.">
        <title>The Global Catalogue of Microorganisms (GCM) 10K type strain sequencing project: providing services to taxonomists for standard genome sequencing and annotation.</title>
        <authorList>
            <consortium name="The Broad Institute Genomics Platform"/>
            <consortium name="The Broad Institute Genome Sequencing Center for Infectious Disease"/>
            <person name="Wu L."/>
            <person name="Ma J."/>
        </authorList>
    </citation>
    <scope>NUCLEOTIDE SEQUENCE [LARGE SCALE GENOMIC DNA]</scope>
    <source>
        <strain evidence="12">CCUG 58938</strain>
    </source>
</reference>
<dbReference type="InterPro" id="IPR003594">
    <property type="entry name" value="HATPase_dom"/>
</dbReference>
<gene>
    <name evidence="11" type="ORF">ACFQ21_19080</name>
</gene>
<keyword evidence="4" id="KW-0805">Transcription regulation</keyword>
<protein>
    <recommendedName>
        <fullName evidence="2">histidine kinase</fullName>
        <ecNumber evidence="2">2.7.13.3</ecNumber>
    </recommendedName>
</protein>
<dbReference type="Pfam" id="PF12833">
    <property type="entry name" value="HTH_18"/>
    <property type="match status" value="1"/>
</dbReference>
<dbReference type="Pfam" id="PF00072">
    <property type="entry name" value="Response_reg"/>
    <property type="match status" value="1"/>
</dbReference>
<dbReference type="PROSITE" id="PS51257">
    <property type="entry name" value="PROKAR_LIPOPROTEIN"/>
    <property type="match status" value="1"/>
</dbReference>
<feature type="domain" description="Histidine kinase" evidence="9">
    <location>
        <begin position="860"/>
        <end position="1088"/>
    </location>
</feature>
<evidence type="ECO:0000256" key="3">
    <source>
        <dbReference type="ARBA" id="ARBA00022553"/>
    </source>
</evidence>
<dbReference type="PROSITE" id="PS50109">
    <property type="entry name" value="HIS_KIN"/>
    <property type="match status" value="1"/>
</dbReference>
<dbReference type="RefSeq" id="WP_377581236.1">
    <property type="nucleotide sequence ID" value="NZ_JBHTKA010000007.1"/>
</dbReference>
<dbReference type="SMART" id="SM00342">
    <property type="entry name" value="HTH_ARAC"/>
    <property type="match status" value="1"/>
</dbReference>
<dbReference type="InterPro" id="IPR005467">
    <property type="entry name" value="His_kinase_dom"/>
</dbReference>
<dbReference type="InterPro" id="IPR011110">
    <property type="entry name" value="Reg_prop"/>
</dbReference>
<dbReference type="PROSITE" id="PS01124">
    <property type="entry name" value="HTH_ARAC_FAMILY_2"/>
    <property type="match status" value="1"/>
</dbReference>
<accession>A0ABW3K5A7</accession>
<comment type="catalytic activity">
    <reaction evidence="1">
        <text>ATP + protein L-histidine = ADP + protein N-phospho-L-histidine.</text>
        <dbReference type="EC" id="2.7.13.3"/>
    </reaction>
</comment>
<dbReference type="Pfam" id="PF07495">
    <property type="entry name" value="Y_Y_Y"/>
    <property type="match status" value="1"/>
</dbReference>
<dbReference type="Gene3D" id="2.130.10.10">
    <property type="entry name" value="YVTN repeat-like/Quinoprotein amine dehydrogenase"/>
    <property type="match status" value="3"/>
</dbReference>
<evidence type="ECO:0000259" key="10">
    <source>
        <dbReference type="PROSITE" id="PS50110"/>
    </source>
</evidence>
<evidence type="ECO:0000256" key="2">
    <source>
        <dbReference type="ARBA" id="ARBA00012438"/>
    </source>
</evidence>
<dbReference type="PANTHER" id="PTHR43547">
    <property type="entry name" value="TWO-COMPONENT HISTIDINE KINASE"/>
    <property type="match status" value="1"/>
</dbReference>
<dbReference type="SUPFAM" id="SSF55874">
    <property type="entry name" value="ATPase domain of HSP90 chaperone/DNA topoisomerase II/histidine kinase"/>
    <property type="match status" value="1"/>
</dbReference>
<dbReference type="PROSITE" id="PS50110">
    <property type="entry name" value="RESPONSE_REGULATORY"/>
    <property type="match status" value="1"/>
</dbReference>
<name>A0ABW3K5A7_9BACT</name>
<dbReference type="SUPFAM" id="SSF63829">
    <property type="entry name" value="Calcium-dependent phosphotriesterase"/>
    <property type="match status" value="3"/>
</dbReference>
<dbReference type="PRINTS" id="PR00344">
    <property type="entry name" value="BCTRLSENSOR"/>
</dbReference>
<evidence type="ECO:0000256" key="1">
    <source>
        <dbReference type="ARBA" id="ARBA00000085"/>
    </source>
</evidence>
<dbReference type="InterPro" id="IPR013783">
    <property type="entry name" value="Ig-like_fold"/>
</dbReference>
<feature type="modified residue" description="4-aspartylphosphate" evidence="6">
    <location>
        <position position="1179"/>
    </location>
</feature>
<evidence type="ECO:0000256" key="4">
    <source>
        <dbReference type="ARBA" id="ARBA00023015"/>
    </source>
</evidence>
<dbReference type="CDD" id="cd00082">
    <property type="entry name" value="HisKA"/>
    <property type="match status" value="1"/>
</dbReference>
<dbReference type="SUPFAM" id="SSF52172">
    <property type="entry name" value="CheY-like"/>
    <property type="match status" value="1"/>
</dbReference>
<keyword evidence="7" id="KW-1133">Transmembrane helix</keyword>
<sequence>MFTGRSTHLKIAFVFSVLIACVPSLVAQTLEKFTFDHLSVEEGLSQSTVFAITQDADGFMWFGTRDGLNRYDSRSIKTYRNETGNARSLSSNSVHCLLVDSKHQLWVGTNEGLNLYHADTDNFTRSKINPDSDEGIHNNHIAAIHEAKNGTIWIGTHGGLAKVISTEPLRFLHFRHDDANANSLLDNEIRALNTDRQGNLWIGTTKGVSKLMVAPDGKYTFINYLLHSTHIQGKSWVNGVLEDDQGNILIATEQNGIKILDPKTGQIAPFNFYNRDGRSIETVRVLQRHGHTLWMGTLEGMYLYDLSGKTFHFYKNDPDDNLSLSDNSVRSVFRDRAGTYWIGTFYGGVNYYSPMSRQFDKINVTDQQNRKIYKIAGAMITDHHNNLWIGTDGNGLFCQDAKGKTILQLKHQPDDANTISHNKIKCLLQDDDNGLWIGTINGLNYYDFKHKTIHRYFHDANDATSLPDDRVYDLAKDAKGDIWIGTYRGGLCKLNKESKTFDRYTYRANDPTSLSSDGITYIYEDSDSNLWVGTVSGLNKKPKGKDTFIRFVNANNQNNMYALCIYEDKQRRLWIGTRDGGLKLKDKNSHKLRTFTTEDGLAGNSISGILEDAKGFLWISTENGLSRLDPTTLTFKNYNKNDGLICSEFNFNSFHKGKNGFMYFGGYNGIVKFHPDSIQQNTESPALMFTRLKLFNKEVTIDSTGDGILHQNLSRTSALEFKYVQNIFSVEFASLNFIHPGKNKYAYKLEGFEEHWNYVSEPVATYMNLRPGRYTLLAKGSNNDGVWNTEPIRLAITVLPPLWKTWWAYSIYVVIILLLVYALLRFNKMRWKLTHDLKIEQLEKEQQEKLHKAKLNFFTNIAHEIRTPLTLIVSPLELTLDRYPNDPFVQKQLHIVKSNTNRLVRLINQLLDFQKQESGTLKLRLAHGNIVSLLEQTVFSFSEYARSRDIQLALHARPEAIYMNFDRDELEKVFCNLLYNAFKFTPGGGKVSINITQENDLLLEEKSFVKITLEDNGIGIGQIDLPKIFNRFFQVEHAGMRESGFGIGLSLTKGIIDLHGGTIAVESDEAALGQSGFTRFTITLPIHKSTLSEKHAIVQDIANDHYISVEPEPTSAYYETTAKQKQNHPFHVLLVEDNVEIRQCIRNILSPYYTIQEAANGIEACALTKRTIPDLIISDIAMPEMDGLEFTRQIKQDERTQHIPVILLTARDTTEHHVEGIDKGADDYITKPFHSRLLLLKIRNLLAMREKLKEKYQKIVTLEPRHEEVEDPDKKFLQRLMCVLDDNINDADFNVAKLVTEIGMSRPVLFRKVKVLTGMSVIDLIRSTRLKKAEMLLRQKKMSVSEVAFTVGFNDPKYFSKSFHAQFGTTPSKYMESIQE</sequence>
<dbReference type="InterPro" id="IPR001789">
    <property type="entry name" value="Sig_transdc_resp-reg_receiver"/>
</dbReference>
<keyword evidence="7" id="KW-0472">Membrane</keyword>
<dbReference type="SMART" id="SM00448">
    <property type="entry name" value="REC"/>
    <property type="match status" value="1"/>
</dbReference>
<evidence type="ECO:0000256" key="5">
    <source>
        <dbReference type="ARBA" id="ARBA00023163"/>
    </source>
</evidence>
<dbReference type="InterPro" id="IPR018060">
    <property type="entry name" value="HTH_AraC"/>
</dbReference>
<evidence type="ECO:0000313" key="11">
    <source>
        <dbReference type="EMBL" id="MFD1001440.1"/>
    </source>
</evidence>
<keyword evidence="7" id="KW-0812">Transmembrane</keyword>
<dbReference type="InterPro" id="IPR003661">
    <property type="entry name" value="HisK_dim/P_dom"/>
</dbReference>
<evidence type="ECO:0000259" key="9">
    <source>
        <dbReference type="PROSITE" id="PS50109"/>
    </source>
</evidence>
<dbReference type="InterPro" id="IPR015943">
    <property type="entry name" value="WD40/YVTN_repeat-like_dom_sf"/>
</dbReference>
<organism evidence="11 12">
    <name type="scientific">Ohtaekwangia kribbensis</name>
    <dbReference type="NCBI Taxonomy" id="688913"/>
    <lineage>
        <taxon>Bacteria</taxon>
        <taxon>Pseudomonadati</taxon>
        <taxon>Bacteroidota</taxon>
        <taxon>Cytophagia</taxon>
        <taxon>Cytophagales</taxon>
        <taxon>Fulvivirgaceae</taxon>
        <taxon>Ohtaekwangia</taxon>
    </lineage>
</organism>
<dbReference type="PANTHER" id="PTHR43547:SF2">
    <property type="entry name" value="HYBRID SIGNAL TRANSDUCTION HISTIDINE KINASE C"/>
    <property type="match status" value="1"/>
</dbReference>